<dbReference type="InterPro" id="IPR008969">
    <property type="entry name" value="CarboxyPept-like_regulatory"/>
</dbReference>
<dbReference type="AlphaFoldDB" id="A0A4R7PXW3"/>
<dbReference type="Pfam" id="PF13715">
    <property type="entry name" value="CarbopepD_reg_2"/>
    <property type="match status" value="1"/>
</dbReference>
<dbReference type="InterPro" id="IPR039426">
    <property type="entry name" value="TonB-dep_rcpt-like"/>
</dbReference>
<evidence type="ECO:0000256" key="1">
    <source>
        <dbReference type="ARBA" id="ARBA00004571"/>
    </source>
</evidence>
<evidence type="ECO:0000256" key="9">
    <source>
        <dbReference type="SAM" id="SignalP"/>
    </source>
</evidence>
<dbReference type="Gene3D" id="2.170.130.10">
    <property type="entry name" value="TonB-dependent receptor, plug domain"/>
    <property type="match status" value="1"/>
</dbReference>
<evidence type="ECO:0000256" key="4">
    <source>
        <dbReference type="ARBA" id="ARBA00022692"/>
    </source>
</evidence>
<dbReference type="Pfam" id="PF07715">
    <property type="entry name" value="Plug"/>
    <property type="match status" value="1"/>
</dbReference>
<evidence type="ECO:0000313" key="11">
    <source>
        <dbReference type="EMBL" id="TDU39805.1"/>
    </source>
</evidence>
<keyword evidence="5 9" id="KW-0732">Signal</keyword>
<dbReference type="SUPFAM" id="SSF56935">
    <property type="entry name" value="Porins"/>
    <property type="match status" value="1"/>
</dbReference>
<name>A0A4R7PXW3_9FLAO</name>
<dbReference type="InterPro" id="IPR012910">
    <property type="entry name" value="Plug_dom"/>
</dbReference>
<keyword evidence="12" id="KW-1185">Reference proteome</keyword>
<keyword evidence="7 8" id="KW-0998">Cell outer membrane</keyword>
<dbReference type="GO" id="GO:0015344">
    <property type="term" value="F:siderophore uptake transmembrane transporter activity"/>
    <property type="evidence" value="ECO:0007669"/>
    <property type="project" value="TreeGrafter"/>
</dbReference>
<dbReference type="PANTHER" id="PTHR30069">
    <property type="entry name" value="TONB-DEPENDENT OUTER MEMBRANE RECEPTOR"/>
    <property type="match status" value="1"/>
</dbReference>
<dbReference type="InterPro" id="IPR036942">
    <property type="entry name" value="Beta-barrel_TonB_sf"/>
</dbReference>
<dbReference type="PROSITE" id="PS52016">
    <property type="entry name" value="TONB_DEPENDENT_REC_3"/>
    <property type="match status" value="1"/>
</dbReference>
<sequence length="1080" mass="118784">MMKNSCFDKKLQFLLNQVIRKGILFLSIASLTSFNAHAESNVNIPVLRQNLLVSNSILTDAFSLSDNVQDGIVKGSITDGSGMPLPGANVVVISSNIGAVADFDGNYSIKAKRGDVLEFSYLGMHKKSITVGDTNTINVVLEEDANALEEVIVVGYGTQNRKTLAGAVDQIGSQIIEDRPVNNITTALQGAIPGLTITKSSGQPGRENFNINIRGFSSINGGNNPLVIIDGIPGDLSLLNPNDIANVTVLKDAAASIYGARAAGGVLLITTKKGKKGGKPKIELNSTYAISSPANLFELVDVRQWAEMEIDAIANAGGRSDWEDWIDDIGPDTPPLYLDAAGNAIFFQTTNLNDIVFENGHQQQYNASISGGGEHSDYLFSAGYVFTDGIIAPASDDNERLNLRMNYGFDISNKLRIDTRISIEDNKRRESADVHTGARTSSIDRALESVVSNYVWFPALTPEGRPFGQWGWGSPIGQFDNGLKQQNTNVIRTNASVKWKPIKGLTVTGQAGITSTNRNTSNRTKQVPLYNGRDEFAYFEWGTNIPFAYKQNEKTTYRNYTGFFDYETTFDDKHEISVTAGASHEEQEFQWFFAQRQDFSQEELFALSLGGSENQQAAGGGNHWAIKSFFGRARYVFDSKYILEGNFRRDGTSRFSPDQRWGNFYGVFGAWVLSEESFMANQNVFDNLKLRASWGQTGNQSAGGLYDYLPNINLGINNYPFGASPSATLGAGEAGLVSTIRTWENLETTNLGIDASFLNSRLNVGFDYFIKNNDNMLVGVNLPAVLGGTPPAQNIGELETKGWELNLGWNDQTSSGFSYGVKFNLADNTNKLIDLNGADLARSGLNGVREGFPINTYFGYNFTGLIQNQQELDAFSSLENVPSSQLGLGDSMFEDINGDGKLSAVDDDGNDADIVPLGTIQPRYTFGVNLTAAYKGWDFSAFIQGVGKRTHFYQGDFAIPWSQPWRPPLKRFYGNTWTPENTGAPFPRLIQNDVRWHNWRHSTLFKVNGAYARLKNVTIGYTLPSDVMNKVGIEKMRIYFSGEDLFTIDHLDGGYDPENNGASNIYPFTKRYAFGINITL</sequence>
<feature type="chain" id="PRO_5021017871" evidence="9">
    <location>
        <begin position="39"/>
        <end position="1080"/>
    </location>
</feature>
<dbReference type="InterPro" id="IPR023996">
    <property type="entry name" value="TonB-dep_OMP_SusC/RagA"/>
</dbReference>
<keyword evidence="2 8" id="KW-0813">Transport</keyword>
<dbReference type="EMBL" id="SOBW01000008">
    <property type="protein sequence ID" value="TDU39805.1"/>
    <property type="molecule type" value="Genomic_DNA"/>
</dbReference>
<dbReference type="InterPro" id="IPR023997">
    <property type="entry name" value="TonB-dep_OMP_SusC/RagA_CS"/>
</dbReference>
<feature type="domain" description="TonB-dependent receptor plug" evidence="10">
    <location>
        <begin position="162"/>
        <end position="266"/>
    </location>
</feature>
<accession>A0A4R7PXW3</accession>
<protein>
    <submittedName>
        <fullName evidence="11">TonB-linked SusC/RagA family outer membrane protein</fullName>
    </submittedName>
</protein>
<comment type="subcellular location">
    <subcellularLocation>
        <location evidence="1 8">Cell outer membrane</location>
        <topology evidence="1 8">Multi-pass membrane protein</topology>
    </subcellularLocation>
</comment>
<dbReference type="SUPFAM" id="SSF49464">
    <property type="entry name" value="Carboxypeptidase regulatory domain-like"/>
    <property type="match status" value="1"/>
</dbReference>
<dbReference type="GO" id="GO:0044718">
    <property type="term" value="P:siderophore transmembrane transport"/>
    <property type="evidence" value="ECO:0007669"/>
    <property type="project" value="TreeGrafter"/>
</dbReference>
<gene>
    <name evidence="11" type="ORF">BXY82_1836</name>
</gene>
<evidence type="ECO:0000256" key="6">
    <source>
        <dbReference type="ARBA" id="ARBA00023136"/>
    </source>
</evidence>
<evidence type="ECO:0000256" key="7">
    <source>
        <dbReference type="ARBA" id="ARBA00023237"/>
    </source>
</evidence>
<organism evidence="11 12">
    <name type="scientific">Gelidibacter sediminis</name>
    <dbReference type="NCBI Taxonomy" id="1608710"/>
    <lineage>
        <taxon>Bacteria</taxon>
        <taxon>Pseudomonadati</taxon>
        <taxon>Bacteroidota</taxon>
        <taxon>Flavobacteriia</taxon>
        <taxon>Flavobacteriales</taxon>
        <taxon>Flavobacteriaceae</taxon>
        <taxon>Gelidibacter</taxon>
    </lineage>
</organism>
<keyword evidence="6 8" id="KW-0472">Membrane</keyword>
<evidence type="ECO:0000256" key="2">
    <source>
        <dbReference type="ARBA" id="ARBA00022448"/>
    </source>
</evidence>
<comment type="caution">
    <text evidence="11">The sequence shown here is derived from an EMBL/GenBank/DDBJ whole genome shotgun (WGS) entry which is preliminary data.</text>
</comment>
<feature type="signal peptide" evidence="9">
    <location>
        <begin position="1"/>
        <end position="38"/>
    </location>
</feature>
<keyword evidence="3 8" id="KW-1134">Transmembrane beta strand</keyword>
<evidence type="ECO:0000256" key="5">
    <source>
        <dbReference type="ARBA" id="ARBA00022729"/>
    </source>
</evidence>
<dbReference type="NCBIfam" id="TIGR04056">
    <property type="entry name" value="OMP_RagA_SusC"/>
    <property type="match status" value="1"/>
</dbReference>
<dbReference type="GO" id="GO:0009279">
    <property type="term" value="C:cell outer membrane"/>
    <property type="evidence" value="ECO:0007669"/>
    <property type="project" value="UniProtKB-SubCell"/>
</dbReference>
<comment type="similarity">
    <text evidence="8">Belongs to the TonB-dependent receptor family.</text>
</comment>
<dbReference type="PANTHER" id="PTHR30069:SF29">
    <property type="entry name" value="HEMOGLOBIN AND HEMOGLOBIN-HAPTOGLOBIN-BINDING PROTEIN 1-RELATED"/>
    <property type="match status" value="1"/>
</dbReference>
<proteinExistence type="inferred from homology"/>
<reference evidence="11 12" key="1">
    <citation type="submission" date="2019-03" db="EMBL/GenBank/DDBJ databases">
        <title>Genomic Encyclopedia of Archaeal and Bacterial Type Strains, Phase II (KMG-II): from individual species to whole genera.</title>
        <authorList>
            <person name="Goeker M."/>
        </authorList>
    </citation>
    <scope>NUCLEOTIDE SEQUENCE [LARGE SCALE GENOMIC DNA]</scope>
    <source>
        <strain evidence="11 12">DSM 28135</strain>
    </source>
</reference>
<dbReference type="Proteomes" id="UP000294689">
    <property type="component" value="Unassembled WGS sequence"/>
</dbReference>
<keyword evidence="4 8" id="KW-0812">Transmembrane</keyword>
<dbReference type="OrthoDB" id="9768177at2"/>
<evidence type="ECO:0000259" key="10">
    <source>
        <dbReference type="Pfam" id="PF07715"/>
    </source>
</evidence>
<evidence type="ECO:0000313" key="12">
    <source>
        <dbReference type="Proteomes" id="UP000294689"/>
    </source>
</evidence>
<dbReference type="RefSeq" id="WP_133757860.1">
    <property type="nucleotide sequence ID" value="NZ_SOBW01000008.1"/>
</dbReference>
<evidence type="ECO:0000256" key="3">
    <source>
        <dbReference type="ARBA" id="ARBA00022452"/>
    </source>
</evidence>
<dbReference type="NCBIfam" id="TIGR04057">
    <property type="entry name" value="SusC_RagA_signa"/>
    <property type="match status" value="1"/>
</dbReference>
<dbReference type="InterPro" id="IPR037066">
    <property type="entry name" value="Plug_dom_sf"/>
</dbReference>
<dbReference type="Gene3D" id="2.40.170.20">
    <property type="entry name" value="TonB-dependent receptor, beta-barrel domain"/>
    <property type="match status" value="1"/>
</dbReference>
<evidence type="ECO:0000256" key="8">
    <source>
        <dbReference type="PROSITE-ProRule" id="PRU01360"/>
    </source>
</evidence>